<gene>
    <name evidence="1" type="ORF">CXG46_19865</name>
    <name evidence="2" type="ORF">SAMN05192575_101698</name>
</gene>
<dbReference type="RefSeq" id="WP_091194233.1">
    <property type="nucleotide sequence ID" value="NZ_FOKC01000001.1"/>
</dbReference>
<accession>A0A1I0W4S2</accession>
<evidence type="ECO:0000313" key="1">
    <source>
        <dbReference type="EMBL" id="PKH37682.1"/>
    </source>
</evidence>
<evidence type="ECO:0000313" key="4">
    <source>
        <dbReference type="Proteomes" id="UP000233565"/>
    </source>
</evidence>
<sequence>MDPVEALRELGGVAPFGELIALTSRPQILAAMAAGSILKPRHNRYCLADAGDTHRAVARTGGTASHLSAAQEFGWKLKHDPIRPCITLPRSARKPKGAYELHWADLSDRELRRNVTSRTRTVIDCARAYDFDVALSVADSALREGIVDRDDLLLAAARSPRTGRAKALRVAREASHLRANPFETCLYVIALTVLGLSVVPQGRVPGIGFVDLLDRILGIVIEAESLEHHWTKAGLQRDVDRYTAAARLGLVVVRFTWTEVMFHPEDVAAAIADVVRWRTVQAVGRHALVA</sequence>
<organism evidence="2 3">
    <name type="scientific">Nocardioides alpinus</name>
    <dbReference type="NCBI Taxonomy" id="748909"/>
    <lineage>
        <taxon>Bacteria</taxon>
        <taxon>Bacillati</taxon>
        <taxon>Actinomycetota</taxon>
        <taxon>Actinomycetes</taxon>
        <taxon>Propionibacteriales</taxon>
        <taxon>Nocardioidaceae</taxon>
        <taxon>Nocardioides</taxon>
    </lineage>
</organism>
<reference evidence="2" key="1">
    <citation type="submission" date="2016-10" db="EMBL/GenBank/DDBJ databases">
        <authorList>
            <person name="de Groot N.N."/>
        </authorList>
    </citation>
    <scope>NUCLEOTIDE SEQUENCE [LARGE SCALE GENOMIC DNA]</scope>
    <source>
        <strain evidence="2">CGMCC 1.10697</strain>
    </source>
</reference>
<protein>
    <recommendedName>
        <fullName evidence="5">DUF559 domain-containing protein</fullName>
    </recommendedName>
</protein>
<name>A0A1I0W4S2_9ACTN</name>
<reference evidence="1 4" key="2">
    <citation type="submission" date="2017-12" db="EMBL/GenBank/DDBJ databases">
        <title>Pharmacopeia of the Arctic Ocean.</title>
        <authorList>
            <person name="Collins E."/>
            <person name="Ducluzeau A.-L."/>
        </authorList>
    </citation>
    <scope>NUCLEOTIDE SEQUENCE [LARGE SCALE GENOMIC DNA]</scope>
    <source>
        <strain evidence="1 4">DSM 23325</strain>
    </source>
</reference>
<dbReference type="Proteomes" id="UP000199113">
    <property type="component" value="Unassembled WGS sequence"/>
</dbReference>
<evidence type="ECO:0000313" key="3">
    <source>
        <dbReference type="Proteomes" id="UP000199113"/>
    </source>
</evidence>
<dbReference type="EMBL" id="PJBV01000035">
    <property type="protein sequence ID" value="PKH37682.1"/>
    <property type="molecule type" value="Genomic_DNA"/>
</dbReference>
<evidence type="ECO:0000313" key="2">
    <source>
        <dbReference type="EMBL" id="SFA83574.1"/>
    </source>
</evidence>
<dbReference type="AlphaFoldDB" id="A0A1I0W4S2"/>
<dbReference type="STRING" id="748909.SAMN05192575_101698"/>
<dbReference type="OrthoDB" id="4310518at2"/>
<keyword evidence="4" id="KW-1185">Reference proteome</keyword>
<evidence type="ECO:0008006" key="5">
    <source>
        <dbReference type="Google" id="ProtNLM"/>
    </source>
</evidence>
<dbReference type="EMBL" id="FOKC01000001">
    <property type="protein sequence ID" value="SFA83574.1"/>
    <property type="molecule type" value="Genomic_DNA"/>
</dbReference>
<proteinExistence type="predicted"/>
<dbReference type="Proteomes" id="UP000233565">
    <property type="component" value="Unassembled WGS sequence"/>
</dbReference>